<sequence>MSLILAAASVGALEISSVLDAAASPKVATLGCHRRIYTYRVTQTDHKGRECWDDVSVMSCWGRCDSNEISDWKFPFKRSYHPVCVHAGRSPAVAVLKNCHPDVEPETRRYHYTEAVACHCQTCSTQDTSCEAPKETHNESAVKVLALTGPVPDDLDY</sequence>
<dbReference type="EMBL" id="AJVK01008750">
    <property type="status" value="NOT_ANNOTATED_CDS"/>
    <property type="molecule type" value="Genomic_DNA"/>
</dbReference>
<dbReference type="AlphaFoldDB" id="A0A1B0DQU2"/>
<dbReference type="Pfam" id="PF00007">
    <property type="entry name" value="Cys_knot"/>
    <property type="match status" value="1"/>
</dbReference>
<dbReference type="FunFam" id="2.10.90.10:FF:000048">
    <property type="entry name" value="Glycoprotein hormone beta 5"/>
    <property type="match status" value="1"/>
</dbReference>
<dbReference type="EnsemblMetazoa" id="PPAI010925-RA">
    <property type="protein sequence ID" value="PPAI010925-PA"/>
    <property type="gene ID" value="PPAI010925"/>
</dbReference>
<dbReference type="InterPro" id="IPR001545">
    <property type="entry name" value="Gonadotropin_bsu"/>
</dbReference>
<dbReference type="GO" id="GO:0005179">
    <property type="term" value="F:hormone activity"/>
    <property type="evidence" value="ECO:0007669"/>
    <property type="project" value="InterPro"/>
</dbReference>
<evidence type="ECO:0000256" key="3">
    <source>
        <dbReference type="ARBA" id="ARBA00022525"/>
    </source>
</evidence>
<proteinExistence type="inferred from homology"/>
<evidence type="ECO:0000259" key="5">
    <source>
        <dbReference type="Pfam" id="PF00007"/>
    </source>
</evidence>
<dbReference type="GO" id="GO:0005737">
    <property type="term" value="C:cytoplasm"/>
    <property type="evidence" value="ECO:0007669"/>
    <property type="project" value="TreeGrafter"/>
</dbReference>
<dbReference type="CDD" id="cd00069">
    <property type="entry name" value="GHB_like"/>
    <property type="match status" value="1"/>
</dbReference>
<dbReference type="VEuPathDB" id="VectorBase:PPAPM1_001684"/>
<comment type="similarity">
    <text evidence="2">Belongs to the glycoprotein hormones subunit beta family.</text>
</comment>
<evidence type="ECO:0000256" key="2">
    <source>
        <dbReference type="ARBA" id="ARBA00006552"/>
    </source>
</evidence>
<dbReference type="GO" id="GO:0007186">
    <property type="term" value="P:G protein-coupled receptor signaling pathway"/>
    <property type="evidence" value="ECO:0007669"/>
    <property type="project" value="TreeGrafter"/>
</dbReference>
<organism evidence="6 7">
    <name type="scientific">Phlebotomus papatasi</name>
    <name type="common">Sandfly</name>
    <dbReference type="NCBI Taxonomy" id="29031"/>
    <lineage>
        <taxon>Eukaryota</taxon>
        <taxon>Metazoa</taxon>
        <taxon>Ecdysozoa</taxon>
        <taxon>Arthropoda</taxon>
        <taxon>Hexapoda</taxon>
        <taxon>Insecta</taxon>
        <taxon>Pterygota</taxon>
        <taxon>Neoptera</taxon>
        <taxon>Endopterygota</taxon>
        <taxon>Diptera</taxon>
        <taxon>Nematocera</taxon>
        <taxon>Psychodoidea</taxon>
        <taxon>Psychodidae</taxon>
        <taxon>Phlebotomus</taxon>
        <taxon>Phlebotomus</taxon>
    </lineage>
</organism>
<dbReference type="SUPFAM" id="SSF57501">
    <property type="entry name" value="Cystine-knot cytokines"/>
    <property type="match status" value="1"/>
</dbReference>
<name>A0A1B0DQU2_PHLPP</name>
<comment type="subcellular location">
    <subcellularLocation>
        <location evidence="1">Secreted</location>
    </subcellularLocation>
</comment>
<keyword evidence="3" id="KW-0964">Secreted</keyword>
<dbReference type="GO" id="GO:0005615">
    <property type="term" value="C:extracellular space"/>
    <property type="evidence" value="ECO:0007669"/>
    <property type="project" value="TreeGrafter"/>
</dbReference>
<dbReference type="PANTHER" id="PTHR11515:SF13">
    <property type="entry name" value="GLYCOPROTEIN HORMONE BETA 5, ISOFORM A"/>
    <property type="match status" value="1"/>
</dbReference>
<protein>
    <recommendedName>
        <fullName evidence="5">Glycoprotein hormone subunit beta domain-containing protein</fullName>
    </recommendedName>
</protein>
<dbReference type="InterPro" id="IPR006208">
    <property type="entry name" value="Glyco_hormone_CN"/>
</dbReference>
<evidence type="ECO:0000256" key="4">
    <source>
        <dbReference type="ARBA" id="ARBA00023157"/>
    </source>
</evidence>
<feature type="domain" description="Glycoprotein hormone subunit beta" evidence="5">
    <location>
        <begin position="49"/>
        <end position="136"/>
    </location>
</feature>
<evidence type="ECO:0000256" key="1">
    <source>
        <dbReference type="ARBA" id="ARBA00004613"/>
    </source>
</evidence>
<dbReference type="PANTHER" id="PTHR11515">
    <property type="entry name" value="GLYCOPROTEIN HORMONE BETA CHAIN"/>
    <property type="match status" value="1"/>
</dbReference>
<accession>A0A1B0DQU2</accession>
<keyword evidence="7" id="KW-1185">Reference proteome</keyword>
<dbReference type="VEuPathDB" id="VectorBase:PPAI010925"/>
<evidence type="ECO:0000313" key="6">
    <source>
        <dbReference type="EnsemblMetazoa" id="PPAI010925-PA"/>
    </source>
</evidence>
<keyword evidence="4" id="KW-1015">Disulfide bond</keyword>
<dbReference type="Proteomes" id="UP000092462">
    <property type="component" value="Unassembled WGS sequence"/>
</dbReference>
<reference evidence="6" key="1">
    <citation type="submission" date="2022-08" db="UniProtKB">
        <authorList>
            <consortium name="EnsemblMetazoa"/>
        </authorList>
    </citation>
    <scope>IDENTIFICATION</scope>
    <source>
        <strain evidence="6">Israel</strain>
    </source>
</reference>
<dbReference type="InterPro" id="IPR029034">
    <property type="entry name" value="Cystine-knot_cytokine"/>
</dbReference>
<evidence type="ECO:0000313" key="7">
    <source>
        <dbReference type="Proteomes" id="UP000092462"/>
    </source>
</evidence>
<dbReference type="Gene3D" id="2.10.90.10">
    <property type="entry name" value="Cystine-knot cytokines"/>
    <property type="match status" value="1"/>
</dbReference>